<protein>
    <submittedName>
        <fullName evidence="2">Uncharacterized protein</fullName>
    </submittedName>
</protein>
<feature type="compositionally biased region" description="Low complexity" evidence="1">
    <location>
        <begin position="14"/>
        <end position="30"/>
    </location>
</feature>
<sequence>MSSKKTSAAEKLGRGNNPSGSSFPPSRSNPDSTSLVSQYSSSAAYTNNAASNNRSAASFTIGNNVGTSGINTNSYAKRNFSLW</sequence>
<evidence type="ECO:0000256" key="1">
    <source>
        <dbReference type="SAM" id="MobiDB-lite"/>
    </source>
</evidence>
<name>A0A2Z7B9M7_9LAMI</name>
<evidence type="ECO:0000313" key="3">
    <source>
        <dbReference type="Proteomes" id="UP000250235"/>
    </source>
</evidence>
<dbReference type="Proteomes" id="UP000250235">
    <property type="component" value="Unassembled WGS sequence"/>
</dbReference>
<dbReference type="EMBL" id="KV010052">
    <property type="protein sequence ID" value="KZV28616.1"/>
    <property type="molecule type" value="Genomic_DNA"/>
</dbReference>
<keyword evidence="3" id="KW-1185">Reference proteome</keyword>
<organism evidence="2 3">
    <name type="scientific">Dorcoceras hygrometricum</name>
    <dbReference type="NCBI Taxonomy" id="472368"/>
    <lineage>
        <taxon>Eukaryota</taxon>
        <taxon>Viridiplantae</taxon>
        <taxon>Streptophyta</taxon>
        <taxon>Embryophyta</taxon>
        <taxon>Tracheophyta</taxon>
        <taxon>Spermatophyta</taxon>
        <taxon>Magnoliopsida</taxon>
        <taxon>eudicotyledons</taxon>
        <taxon>Gunneridae</taxon>
        <taxon>Pentapetalae</taxon>
        <taxon>asterids</taxon>
        <taxon>lamiids</taxon>
        <taxon>Lamiales</taxon>
        <taxon>Gesneriaceae</taxon>
        <taxon>Didymocarpoideae</taxon>
        <taxon>Trichosporeae</taxon>
        <taxon>Loxocarpinae</taxon>
        <taxon>Dorcoceras</taxon>
    </lineage>
</organism>
<accession>A0A2Z7B9M7</accession>
<reference evidence="2 3" key="1">
    <citation type="journal article" date="2015" name="Proc. Natl. Acad. Sci. U.S.A.">
        <title>The resurrection genome of Boea hygrometrica: A blueprint for survival of dehydration.</title>
        <authorList>
            <person name="Xiao L."/>
            <person name="Yang G."/>
            <person name="Zhang L."/>
            <person name="Yang X."/>
            <person name="Zhao S."/>
            <person name="Ji Z."/>
            <person name="Zhou Q."/>
            <person name="Hu M."/>
            <person name="Wang Y."/>
            <person name="Chen M."/>
            <person name="Xu Y."/>
            <person name="Jin H."/>
            <person name="Xiao X."/>
            <person name="Hu G."/>
            <person name="Bao F."/>
            <person name="Hu Y."/>
            <person name="Wan P."/>
            <person name="Li L."/>
            <person name="Deng X."/>
            <person name="Kuang T."/>
            <person name="Xiang C."/>
            <person name="Zhu J.K."/>
            <person name="Oliver M.J."/>
            <person name="He Y."/>
        </authorList>
    </citation>
    <scope>NUCLEOTIDE SEQUENCE [LARGE SCALE GENOMIC DNA]</scope>
    <source>
        <strain evidence="3">cv. XS01</strain>
    </source>
</reference>
<gene>
    <name evidence="2" type="ORF">F511_33827</name>
</gene>
<evidence type="ECO:0000313" key="2">
    <source>
        <dbReference type="EMBL" id="KZV28616.1"/>
    </source>
</evidence>
<dbReference type="AlphaFoldDB" id="A0A2Z7B9M7"/>
<proteinExistence type="predicted"/>
<feature type="region of interest" description="Disordered" evidence="1">
    <location>
        <begin position="1"/>
        <end position="39"/>
    </location>
</feature>